<feature type="domain" description="Response regulatory" evidence="15">
    <location>
        <begin position="769"/>
        <end position="885"/>
    </location>
</feature>
<dbReference type="PANTHER" id="PTHR43047">
    <property type="entry name" value="TWO-COMPONENT HISTIDINE PROTEIN KINASE"/>
    <property type="match status" value="1"/>
</dbReference>
<dbReference type="InterPro" id="IPR001789">
    <property type="entry name" value="Sig_transdc_resp-reg_receiver"/>
</dbReference>
<dbReference type="SUPFAM" id="SSF55874">
    <property type="entry name" value="ATPase domain of HSP90 chaperone/DNA topoisomerase II/histidine kinase"/>
    <property type="match status" value="1"/>
</dbReference>
<keyword evidence="9 13" id="KW-1133">Transmembrane helix</keyword>
<dbReference type="InterPro" id="IPR036890">
    <property type="entry name" value="HATPase_C_sf"/>
</dbReference>
<evidence type="ECO:0000256" key="3">
    <source>
        <dbReference type="ARBA" id="ARBA00012438"/>
    </source>
</evidence>
<dbReference type="Proteomes" id="UP000236724">
    <property type="component" value="Unassembled WGS sequence"/>
</dbReference>
<dbReference type="Gene3D" id="1.10.287.130">
    <property type="match status" value="1"/>
</dbReference>
<evidence type="ECO:0000256" key="10">
    <source>
        <dbReference type="ARBA" id="ARBA00023012"/>
    </source>
</evidence>
<accession>A0A1H6F332</accession>
<evidence type="ECO:0000256" key="9">
    <source>
        <dbReference type="ARBA" id="ARBA00022989"/>
    </source>
</evidence>
<keyword evidence="5 11" id="KW-0597">Phosphoprotein</keyword>
<feature type="domain" description="Response regulatory" evidence="15">
    <location>
        <begin position="648"/>
        <end position="761"/>
    </location>
</feature>
<evidence type="ECO:0000313" key="17">
    <source>
        <dbReference type="EMBL" id="SEH04578.1"/>
    </source>
</evidence>
<dbReference type="SUPFAM" id="SSF158472">
    <property type="entry name" value="HAMP domain-like"/>
    <property type="match status" value="1"/>
</dbReference>
<dbReference type="InterPro" id="IPR003660">
    <property type="entry name" value="HAMP_dom"/>
</dbReference>
<dbReference type="GO" id="GO:0009927">
    <property type="term" value="F:histidine phosphotransfer kinase activity"/>
    <property type="evidence" value="ECO:0007669"/>
    <property type="project" value="TreeGrafter"/>
</dbReference>
<keyword evidence="7 13" id="KW-0812">Transmembrane</keyword>
<keyword evidence="10" id="KW-0902">Two-component regulatory system</keyword>
<feature type="modified residue" description="4-aspartylphosphate" evidence="11">
    <location>
        <position position="818"/>
    </location>
</feature>
<dbReference type="Pfam" id="PF02518">
    <property type="entry name" value="HATPase_c"/>
    <property type="match status" value="1"/>
</dbReference>
<gene>
    <name evidence="17" type="primary">barA_1</name>
    <name evidence="17" type="ORF">MBHS_00426</name>
</gene>
<dbReference type="Pfam" id="PF21623">
    <property type="entry name" value="HK_sensor_dom_bact"/>
    <property type="match status" value="1"/>
</dbReference>
<sequence>MQLSFFHRFRTRLAASFLLVALIPAMVIGILAIQNSSKTLTQQELRKQAEQVQKLKREVSFFLLSARSDIEFLSKSTPLLNYLQQHSSDAQSDEITREKARRTLEAEFLAFSTARGHYYQVRYLDETGQERVRVDKRQDSFFVIPQKRLQNKANRYYFSDTMQLAAEEMLISPLDLNRERGQIEEPHKPVIRYATKVFYPNGKEAGVMITNLDAKILLNALKGSRLVNEQGFFAMHPYEYLRWGGQRDLDHGYALALEYGEDWARQMHEQQQGYLISDATTLSFEQVPVPSLGNWLVIAQRPTPELLHSVYDFQERLLLILFIVLAVAMLVTLLLNQLISVPLERLTEVLEKVKSGARDIRAPANRHDELGLLAQDFNMMMASVEKNEHSLHEAKLQAEQANQAKSRFIANMSHELRTPMNAIIGYSEMMKEDLQTTDDLQALSVEMDADLNRIINSGKHLLGLINDVLDMSKLEAGRMQLHKERFQLIDLLQDIQHTAALLAAKNHNQFQFEAAENLGQLYTDSVKLRQALLNLLSNACKFTENGVITLSAQHIRQGHRDWVKLSVSDTGIGMTPEQQNKLFKPFMQADSSTTRKFGGTGLGLVISQHFAKLMGGDIQLESAVGKGSCFTLSLPALSQQPPTTGFGTLLVIDSNQQSATTISHYFTSFGYQVVHAATGSEGLRLAKQLRPAAITLDVMMPDMDGWMTLSALKTDPELALIPVIMMSLSVEQKQGYTIGASEYLLKPVNQDDLFKVINQYVSAQTLDKQVLLVEDDEATRDVLGKMLGKHGWQVTQAENGKVALECLEQFKPELILLDLMMPVMDGFEFLQHLRSIHELQSLPVVVLTAKDLDDDDAQALHSSAATILQKALYDSDHLLAEIHHTLDVMMIERTEQSNGGAEHNAPAV</sequence>
<keyword evidence="4" id="KW-1003">Cell membrane</keyword>
<dbReference type="SMART" id="SM00304">
    <property type="entry name" value="HAMP"/>
    <property type="match status" value="1"/>
</dbReference>
<evidence type="ECO:0000256" key="1">
    <source>
        <dbReference type="ARBA" id="ARBA00000085"/>
    </source>
</evidence>
<dbReference type="SUPFAM" id="SSF103190">
    <property type="entry name" value="Sensory domain-like"/>
    <property type="match status" value="2"/>
</dbReference>
<dbReference type="RefSeq" id="WP_103918627.1">
    <property type="nucleotide sequence ID" value="NZ_FMSV02000059.1"/>
</dbReference>
<dbReference type="InterPro" id="IPR011006">
    <property type="entry name" value="CheY-like_superfamily"/>
</dbReference>
<evidence type="ECO:0000256" key="13">
    <source>
        <dbReference type="SAM" id="Phobius"/>
    </source>
</evidence>
<dbReference type="PROSITE" id="PS50885">
    <property type="entry name" value="HAMP"/>
    <property type="match status" value="1"/>
</dbReference>
<dbReference type="PANTHER" id="PTHR43047:SF72">
    <property type="entry name" value="OSMOSENSING HISTIDINE PROTEIN KINASE SLN1"/>
    <property type="match status" value="1"/>
</dbReference>
<dbReference type="Pfam" id="PF00512">
    <property type="entry name" value="HisKA"/>
    <property type="match status" value="1"/>
</dbReference>
<feature type="domain" description="Histidine kinase" evidence="14">
    <location>
        <begin position="411"/>
        <end position="638"/>
    </location>
</feature>
<dbReference type="Gene3D" id="3.40.50.2300">
    <property type="match status" value="2"/>
</dbReference>
<dbReference type="InterPro" id="IPR003594">
    <property type="entry name" value="HATPase_dom"/>
</dbReference>
<evidence type="ECO:0000256" key="2">
    <source>
        <dbReference type="ARBA" id="ARBA00004651"/>
    </source>
</evidence>
<dbReference type="SUPFAM" id="SSF52172">
    <property type="entry name" value="CheY-like"/>
    <property type="match status" value="2"/>
</dbReference>
<keyword evidence="6 17" id="KW-0808">Transferase</keyword>
<reference evidence="17 18" key="1">
    <citation type="submission" date="2016-10" db="EMBL/GenBank/DDBJ databases">
        <authorList>
            <person name="de Groot N.N."/>
        </authorList>
    </citation>
    <scope>NUCLEOTIDE SEQUENCE [LARGE SCALE GENOMIC DNA]</scope>
    <source>
        <strain evidence="17">MBHS1</strain>
    </source>
</reference>
<comment type="catalytic activity">
    <reaction evidence="1">
        <text>ATP + protein L-histidine = ADP + protein N-phospho-L-histidine.</text>
        <dbReference type="EC" id="2.7.13.3"/>
    </reaction>
</comment>
<dbReference type="Gene3D" id="1.10.8.500">
    <property type="entry name" value="HAMP domain in histidine kinase"/>
    <property type="match status" value="1"/>
</dbReference>
<dbReference type="GO" id="GO:0000155">
    <property type="term" value="F:phosphorelay sensor kinase activity"/>
    <property type="evidence" value="ECO:0007669"/>
    <property type="project" value="InterPro"/>
</dbReference>
<proteinExistence type="predicted"/>
<dbReference type="PROSITE" id="PS50890">
    <property type="entry name" value="PUA"/>
    <property type="match status" value="1"/>
</dbReference>
<dbReference type="Gene3D" id="3.30.450.20">
    <property type="entry name" value="PAS domain"/>
    <property type="match status" value="2"/>
</dbReference>
<dbReference type="CDD" id="cd16922">
    <property type="entry name" value="HATPase_EvgS-ArcB-TorS-like"/>
    <property type="match status" value="1"/>
</dbReference>
<dbReference type="InterPro" id="IPR003661">
    <property type="entry name" value="HisK_dim/P_dom"/>
</dbReference>
<dbReference type="SMART" id="SM00448">
    <property type="entry name" value="REC"/>
    <property type="match status" value="2"/>
</dbReference>
<dbReference type="PROSITE" id="PS50109">
    <property type="entry name" value="HIS_KIN"/>
    <property type="match status" value="1"/>
</dbReference>
<dbReference type="GO" id="GO:0005886">
    <property type="term" value="C:plasma membrane"/>
    <property type="evidence" value="ECO:0007669"/>
    <property type="project" value="UniProtKB-SubCell"/>
</dbReference>
<feature type="coiled-coil region" evidence="12">
    <location>
        <begin position="384"/>
        <end position="411"/>
    </location>
</feature>
<evidence type="ECO:0000256" key="7">
    <source>
        <dbReference type="ARBA" id="ARBA00022692"/>
    </source>
</evidence>
<dbReference type="SMART" id="SM00387">
    <property type="entry name" value="HATPase_c"/>
    <property type="match status" value="1"/>
</dbReference>
<organism evidence="17 18">
    <name type="scientific">Candidatus Venteria ishoeyi</name>
    <dbReference type="NCBI Taxonomy" id="1899563"/>
    <lineage>
        <taxon>Bacteria</taxon>
        <taxon>Pseudomonadati</taxon>
        <taxon>Pseudomonadota</taxon>
        <taxon>Gammaproteobacteria</taxon>
        <taxon>Thiotrichales</taxon>
        <taxon>Thiotrichaceae</taxon>
        <taxon>Venteria</taxon>
    </lineage>
</organism>
<dbReference type="PROSITE" id="PS50110">
    <property type="entry name" value="RESPONSE_REGULATORY"/>
    <property type="match status" value="2"/>
</dbReference>
<comment type="subcellular location">
    <subcellularLocation>
        <location evidence="2">Cell membrane</location>
        <topology evidence="2">Multi-pass membrane protein</topology>
    </subcellularLocation>
</comment>
<keyword evidence="12" id="KW-0175">Coiled coil</keyword>
<dbReference type="InterPro" id="IPR005467">
    <property type="entry name" value="His_kinase_dom"/>
</dbReference>
<dbReference type="Pfam" id="PF00672">
    <property type="entry name" value="HAMP"/>
    <property type="match status" value="1"/>
</dbReference>
<dbReference type="EC" id="2.7.13.3" evidence="3"/>
<evidence type="ECO:0000259" key="14">
    <source>
        <dbReference type="PROSITE" id="PS50109"/>
    </source>
</evidence>
<dbReference type="CDD" id="cd00156">
    <property type="entry name" value="REC"/>
    <property type="match status" value="1"/>
</dbReference>
<evidence type="ECO:0000256" key="4">
    <source>
        <dbReference type="ARBA" id="ARBA00022475"/>
    </source>
</evidence>
<dbReference type="PRINTS" id="PR00344">
    <property type="entry name" value="BCTRLSENSOR"/>
</dbReference>
<dbReference type="AlphaFoldDB" id="A0A1H6F332"/>
<dbReference type="SMART" id="SM00388">
    <property type="entry name" value="HisKA"/>
    <property type="match status" value="1"/>
</dbReference>
<evidence type="ECO:0000259" key="15">
    <source>
        <dbReference type="PROSITE" id="PS50110"/>
    </source>
</evidence>
<evidence type="ECO:0000256" key="6">
    <source>
        <dbReference type="ARBA" id="ARBA00022679"/>
    </source>
</evidence>
<dbReference type="FunFam" id="3.30.565.10:FF:000010">
    <property type="entry name" value="Sensor histidine kinase RcsC"/>
    <property type="match status" value="1"/>
</dbReference>
<name>A0A1H6F332_9GAMM</name>
<dbReference type="OrthoDB" id="9810730at2"/>
<protein>
    <recommendedName>
        <fullName evidence="3">histidine kinase</fullName>
        <ecNumber evidence="3">2.7.13.3</ecNumber>
    </recommendedName>
</protein>
<dbReference type="CDD" id="cd06225">
    <property type="entry name" value="HAMP"/>
    <property type="match status" value="1"/>
</dbReference>
<evidence type="ECO:0000259" key="16">
    <source>
        <dbReference type="PROSITE" id="PS50885"/>
    </source>
</evidence>
<keyword evidence="18" id="KW-1185">Reference proteome</keyword>
<feature type="modified residue" description="4-aspartylphosphate" evidence="11">
    <location>
        <position position="697"/>
    </location>
</feature>
<evidence type="ECO:0000256" key="11">
    <source>
        <dbReference type="PROSITE-ProRule" id="PRU00169"/>
    </source>
</evidence>
<feature type="domain" description="HAMP" evidence="16">
    <location>
        <begin position="337"/>
        <end position="389"/>
    </location>
</feature>
<dbReference type="Gene3D" id="3.30.565.10">
    <property type="entry name" value="Histidine kinase-like ATPase, C-terminal domain"/>
    <property type="match status" value="1"/>
</dbReference>
<evidence type="ECO:0000256" key="5">
    <source>
        <dbReference type="ARBA" id="ARBA00022553"/>
    </source>
</evidence>
<keyword evidence="13" id="KW-0472">Membrane</keyword>
<dbReference type="EMBL" id="FMSV02000059">
    <property type="protein sequence ID" value="SEH04578.1"/>
    <property type="molecule type" value="Genomic_DNA"/>
</dbReference>
<keyword evidence="8 17" id="KW-0418">Kinase</keyword>
<evidence type="ECO:0000313" key="18">
    <source>
        <dbReference type="Proteomes" id="UP000236724"/>
    </source>
</evidence>
<dbReference type="InterPro" id="IPR048760">
    <property type="entry name" value="VP0354-like_sensor_dom"/>
</dbReference>
<dbReference type="InterPro" id="IPR004358">
    <property type="entry name" value="Sig_transdc_His_kin-like_C"/>
</dbReference>
<evidence type="ECO:0000256" key="12">
    <source>
        <dbReference type="SAM" id="Coils"/>
    </source>
</evidence>
<dbReference type="CDD" id="cd00082">
    <property type="entry name" value="HisKA"/>
    <property type="match status" value="1"/>
</dbReference>
<dbReference type="SUPFAM" id="SSF47384">
    <property type="entry name" value="Homodimeric domain of signal transducing histidine kinase"/>
    <property type="match status" value="1"/>
</dbReference>
<feature type="transmembrane region" description="Helical" evidence="13">
    <location>
        <begin position="317"/>
        <end position="335"/>
    </location>
</feature>
<dbReference type="InterPro" id="IPR029151">
    <property type="entry name" value="Sensor-like_sf"/>
</dbReference>
<dbReference type="Pfam" id="PF00072">
    <property type="entry name" value="Response_reg"/>
    <property type="match status" value="2"/>
</dbReference>
<dbReference type="CDD" id="cd17574">
    <property type="entry name" value="REC_OmpR"/>
    <property type="match status" value="1"/>
</dbReference>
<dbReference type="InterPro" id="IPR036097">
    <property type="entry name" value="HisK_dim/P_sf"/>
</dbReference>
<evidence type="ECO:0000256" key="8">
    <source>
        <dbReference type="ARBA" id="ARBA00022777"/>
    </source>
</evidence>